<accession>A0A2L2BRH0</accession>
<comment type="subcellular location">
    <subcellularLocation>
        <location evidence="1">Cell membrane</location>
        <topology evidence="1">Multi-pass membrane protein</topology>
    </subcellularLocation>
</comment>
<evidence type="ECO:0000313" key="7">
    <source>
        <dbReference type="EMBL" id="AVG24274.1"/>
    </source>
</evidence>
<evidence type="ECO:0000256" key="6">
    <source>
        <dbReference type="SAM" id="Phobius"/>
    </source>
</evidence>
<evidence type="ECO:0000256" key="4">
    <source>
        <dbReference type="ARBA" id="ARBA00022989"/>
    </source>
</evidence>
<feature type="transmembrane region" description="Helical" evidence="6">
    <location>
        <begin position="224"/>
        <end position="245"/>
    </location>
</feature>
<evidence type="ECO:0000256" key="5">
    <source>
        <dbReference type="ARBA" id="ARBA00023136"/>
    </source>
</evidence>
<dbReference type="AlphaFoldDB" id="A0A2L2BRH0"/>
<dbReference type="PANTHER" id="PTHR32196">
    <property type="entry name" value="ABC TRANSPORTER PERMEASE PROTEIN YPHD-RELATED-RELATED"/>
    <property type="match status" value="1"/>
</dbReference>
<keyword evidence="4 6" id="KW-1133">Transmembrane helix</keyword>
<feature type="transmembrane region" description="Helical" evidence="6">
    <location>
        <begin position="59"/>
        <end position="77"/>
    </location>
</feature>
<keyword evidence="5 6" id="KW-0472">Membrane</keyword>
<dbReference type="RefSeq" id="WP_104913776.1">
    <property type="nucleotide sequence ID" value="NZ_CP026923.1"/>
</dbReference>
<protein>
    <submittedName>
        <fullName evidence="7">CUT2 ABC transporter permease</fullName>
    </submittedName>
</protein>
<dbReference type="GO" id="GO:0005886">
    <property type="term" value="C:plasma membrane"/>
    <property type="evidence" value="ECO:0007669"/>
    <property type="project" value="UniProtKB-SubCell"/>
</dbReference>
<proteinExistence type="predicted"/>
<evidence type="ECO:0000256" key="2">
    <source>
        <dbReference type="ARBA" id="ARBA00022475"/>
    </source>
</evidence>
<reference evidence="7 8" key="1">
    <citation type="submission" date="2018-02" db="EMBL/GenBank/DDBJ databases">
        <title>Complete genome of the streamlined marine actinobacterium Pontimonas salivibrio CL-TW6 adapted to coastal planktonic lifestype.</title>
        <authorList>
            <person name="Cho B.C."/>
            <person name="Hardies S.C."/>
            <person name="Jang G.I."/>
            <person name="Hwang C.Y."/>
        </authorList>
    </citation>
    <scope>NUCLEOTIDE SEQUENCE [LARGE SCALE GENOMIC DNA]</scope>
    <source>
        <strain evidence="7 8">CL-TW6</strain>
    </source>
</reference>
<feature type="transmembrane region" description="Helical" evidence="6">
    <location>
        <begin position="135"/>
        <end position="157"/>
    </location>
</feature>
<dbReference type="CDD" id="cd06579">
    <property type="entry name" value="TM_PBP1_transp_AraH_like"/>
    <property type="match status" value="1"/>
</dbReference>
<feature type="transmembrane region" description="Helical" evidence="6">
    <location>
        <begin position="107"/>
        <end position="128"/>
    </location>
</feature>
<feature type="transmembrane region" description="Helical" evidence="6">
    <location>
        <begin position="177"/>
        <end position="195"/>
    </location>
</feature>
<feature type="transmembrane region" description="Helical" evidence="6">
    <location>
        <begin position="22"/>
        <end position="47"/>
    </location>
</feature>
<organism evidence="7 8">
    <name type="scientific">Pontimonas salivibrio</name>
    <dbReference type="NCBI Taxonomy" id="1159327"/>
    <lineage>
        <taxon>Bacteria</taxon>
        <taxon>Bacillati</taxon>
        <taxon>Actinomycetota</taxon>
        <taxon>Actinomycetes</taxon>
        <taxon>Micrococcales</taxon>
        <taxon>Microbacteriaceae</taxon>
        <taxon>Pontimonas</taxon>
    </lineage>
</organism>
<feature type="transmembrane region" description="Helical" evidence="6">
    <location>
        <begin position="281"/>
        <end position="299"/>
    </location>
</feature>
<dbReference type="PANTHER" id="PTHR32196:SF72">
    <property type="entry name" value="RIBOSE IMPORT PERMEASE PROTEIN RBSC"/>
    <property type="match status" value="1"/>
</dbReference>
<evidence type="ECO:0000313" key="8">
    <source>
        <dbReference type="Proteomes" id="UP000243077"/>
    </source>
</evidence>
<evidence type="ECO:0000256" key="1">
    <source>
        <dbReference type="ARBA" id="ARBA00004651"/>
    </source>
</evidence>
<keyword evidence="8" id="KW-1185">Reference proteome</keyword>
<dbReference type="InterPro" id="IPR001851">
    <property type="entry name" value="ABC_transp_permease"/>
</dbReference>
<feature type="transmembrane region" description="Helical" evidence="6">
    <location>
        <begin position="257"/>
        <end position="274"/>
    </location>
</feature>
<name>A0A2L2BRH0_9MICO</name>
<keyword evidence="3 6" id="KW-0812">Transmembrane</keyword>
<feature type="transmembrane region" description="Helical" evidence="6">
    <location>
        <begin position="84"/>
        <end position="101"/>
    </location>
</feature>
<dbReference type="EMBL" id="CP026923">
    <property type="protein sequence ID" value="AVG24274.1"/>
    <property type="molecule type" value="Genomic_DNA"/>
</dbReference>
<dbReference type="OrthoDB" id="9808136at2"/>
<dbReference type="Proteomes" id="UP000243077">
    <property type="component" value="Chromosome"/>
</dbReference>
<dbReference type="Pfam" id="PF02653">
    <property type="entry name" value="BPD_transp_2"/>
    <property type="match status" value="1"/>
</dbReference>
<gene>
    <name evidence="7" type="ORF">C3B54_111328</name>
</gene>
<sequence>MATQDATRTDARRTHGSPVFEFFTAYFNIISILGVFLLLFAFFSVQADAFLTAENLVNVARQIAPTIIVATMMTLVITTGQIDLSVGSIIGMTASALAILVETGSAMFGLIATLIIGVAAGLIQGILAAYGKLPAFIVTLAGLIALRGVALLITQGYSTPITIDWLLWLGQGKLLGIYIPTWVALITVVFGWYLFTQTRFGRYVVAAGSNTEALRRSGVNVKRVQASVLMLTGLFAGIAGVLIAARLATGSSNSGTLFELEVITAVVLGGTNLLGGRGSIVGTLIGALTLGIIANGLVLLRVDVFWVPITQGVILIIAMLLNQNAVDRFQKRKA</sequence>
<dbReference type="KEGG" id="psai:C3B54_111328"/>
<feature type="transmembrane region" description="Helical" evidence="6">
    <location>
        <begin position="305"/>
        <end position="322"/>
    </location>
</feature>
<evidence type="ECO:0000256" key="3">
    <source>
        <dbReference type="ARBA" id="ARBA00022692"/>
    </source>
</evidence>
<keyword evidence="2" id="KW-1003">Cell membrane</keyword>
<dbReference type="GO" id="GO:0022857">
    <property type="term" value="F:transmembrane transporter activity"/>
    <property type="evidence" value="ECO:0007669"/>
    <property type="project" value="InterPro"/>
</dbReference>